<dbReference type="OrthoDB" id="147639at2"/>
<dbReference type="RefSeq" id="WP_030883447.1">
    <property type="nucleotide sequence ID" value="NZ_BJMM01000028.1"/>
</dbReference>
<comment type="caution">
    <text evidence="9">The sequence shown here is derived from an EMBL/GenBank/DDBJ whole genome shotgun (WGS) entry which is preliminary data.</text>
</comment>
<dbReference type="EMBL" id="BJMM01000028">
    <property type="protein sequence ID" value="GEB52150.1"/>
    <property type="molecule type" value="Genomic_DNA"/>
</dbReference>
<dbReference type="Pfam" id="PF19300">
    <property type="entry name" value="BPD_transp_1_N"/>
    <property type="match status" value="1"/>
</dbReference>
<dbReference type="InterPro" id="IPR045621">
    <property type="entry name" value="BPD_transp_1_N"/>
</dbReference>
<comment type="similarity">
    <text evidence="7">Belongs to the binding-protein-dependent transport system permease family.</text>
</comment>
<sequence length="325" mass="35755">MLRFLLRRSLGALVILLVISAVTFFLFYAVPRDPAMLACGKNCTPDALAVIRKNMGIDEPVPVQYWHFMVGIFAGRDFAQGACPAPCFGYSFATQDPVWQTILDRFPTTVSLTLGGAVVFLVVGLGAGMIAAWKRGTVVDKVFSSASLVLSSMQIYFVGPLVLALVVYQLDLLDQPKYVPLTEDPAGWFLGLLIPWLVVQIIFTANYTRLSRSSLIEQLQEDHVRTARAKGMSGRFVFFRYAWRGSLIPIVTIFGVDLGSLFGGAMITEWTFSLPGLGTLAVDSVRNTDLPMVMGVMLFAATFIILFNILVDAAYAFIDPRVRLS</sequence>
<dbReference type="Pfam" id="PF00528">
    <property type="entry name" value="BPD_transp_1"/>
    <property type="match status" value="1"/>
</dbReference>
<dbReference type="GO" id="GO:0055085">
    <property type="term" value="P:transmembrane transport"/>
    <property type="evidence" value="ECO:0007669"/>
    <property type="project" value="InterPro"/>
</dbReference>
<keyword evidence="2 7" id="KW-0813">Transport</keyword>
<gene>
    <name evidence="9" type="ORF">SCA03_47010</name>
</gene>
<evidence type="ECO:0000256" key="2">
    <source>
        <dbReference type="ARBA" id="ARBA00022448"/>
    </source>
</evidence>
<name>A0A4Y3R8I6_STRCI</name>
<dbReference type="PANTHER" id="PTHR43163:SF6">
    <property type="entry name" value="DIPEPTIDE TRANSPORT SYSTEM PERMEASE PROTEIN DPPB-RELATED"/>
    <property type="match status" value="1"/>
</dbReference>
<keyword evidence="4 7" id="KW-0812">Transmembrane</keyword>
<feature type="transmembrane region" description="Helical" evidence="7">
    <location>
        <begin position="12"/>
        <end position="30"/>
    </location>
</feature>
<dbReference type="SUPFAM" id="SSF161098">
    <property type="entry name" value="MetI-like"/>
    <property type="match status" value="1"/>
</dbReference>
<evidence type="ECO:0000256" key="5">
    <source>
        <dbReference type="ARBA" id="ARBA00022989"/>
    </source>
</evidence>
<evidence type="ECO:0000313" key="9">
    <source>
        <dbReference type="EMBL" id="GEB52150.1"/>
    </source>
</evidence>
<dbReference type="PROSITE" id="PS50928">
    <property type="entry name" value="ABC_TM1"/>
    <property type="match status" value="1"/>
</dbReference>
<evidence type="ECO:0000256" key="6">
    <source>
        <dbReference type="ARBA" id="ARBA00023136"/>
    </source>
</evidence>
<dbReference type="GO" id="GO:0005886">
    <property type="term" value="C:plasma membrane"/>
    <property type="evidence" value="ECO:0007669"/>
    <property type="project" value="UniProtKB-SubCell"/>
</dbReference>
<dbReference type="CDD" id="cd06261">
    <property type="entry name" value="TM_PBP2"/>
    <property type="match status" value="1"/>
</dbReference>
<keyword evidence="3" id="KW-1003">Cell membrane</keyword>
<dbReference type="Gene3D" id="1.10.3720.10">
    <property type="entry name" value="MetI-like"/>
    <property type="match status" value="1"/>
</dbReference>
<evidence type="ECO:0000256" key="7">
    <source>
        <dbReference type="RuleBase" id="RU363032"/>
    </source>
</evidence>
<dbReference type="InterPro" id="IPR000515">
    <property type="entry name" value="MetI-like"/>
</dbReference>
<accession>A0A4Y3R8I6</accession>
<reference evidence="9 10" key="1">
    <citation type="submission" date="2019-06" db="EMBL/GenBank/DDBJ databases">
        <title>Whole genome shotgun sequence of Streptomyces cacaoi subsp. cacaoi NBRC 12748.</title>
        <authorList>
            <person name="Hosoyama A."/>
            <person name="Uohara A."/>
            <person name="Ohji S."/>
            <person name="Ichikawa N."/>
        </authorList>
    </citation>
    <scope>NUCLEOTIDE SEQUENCE [LARGE SCALE GENOMIC DNA]</scope>
    <source>
        <strain evidence="9 10">NBRC 12748</strain>
    </source>
</reference>
<protein>
    <submittedName>
        <fullName evidence="9">ABC transporter permease</fullName>
    </submittedName>
</protein>
<evidence type="ECO:0000259" key="8">
    <source>
        <dbReference type="PROSITE" id="PS50928"/>
    </source>
</evidence>
<keyword evidence="6 7" id="KW-0472">Membrane</keyword>
<dbReference type="InterPro" id="IPR035906">
    <property type="entry name" value="MetI-like_sf"/>
</dbReference>
<keyword evidence="10" id="KW-1185">Reference proteome</keyword>
<feature type="transmembrane region" description="Helical" evidence="7">
    <location>
        <begin position="292"/>
        <end position="318"/>
    </location>
</feature>
<dbReference type="PANTHER" id="PTHR43163">
    <property type="entry name" value="DIPEPTIDE TRANSPORT SYSTEM PERMEASE PROTEIN DPPB-RELATED"/>
    <property type="match status" value="1"/>
</dbReference>
<feature type="transmembrane region" description="Helical" evidence="7">
    <location>
        <begin position="145"/>
        <end position="168"/>
    </location>
</feature>
<feature type="domain" description="ABC transmembrane type-1" evidence="8">
    <location>
        <begin position="106"/>
        <end position="315"/>
    </location>
</feature>
<dbReference type="AlphaFoldDB" id="A0A4Y3R8I6"/>
<comment type="subcellular location">
    <subcellularLocation>
        <location evidence="1 7">Cell membrane</location>
        <topology evidence="1 7">Multi-pass membrane protein</topology>
    </subcellularLocation>
</comment>
<evidence type="ECO:0000256" key="1">
    <source>
        <dbReference type="ARBA" id="ARBA00004651"/>
    </source>
</evidence>
<evidence type="ECO:0000256" key="3">
    <source>
        <dbReference type="ARBA" id="ARBA00022475"/>
    </source>
</evidence>
<feature type="transmembrane region" description="Helical" evidence="7">
    <location>
        <begin position="188"/>
        <end position="208"/>
    </location>
</feature>
<evidence type="ECO:0000256" key="4">
    <source>
        <dbReference type="ARBA" id="ARBA00022692"/>
    </source>
</evidence>
<feature type="transmembrane region" description="Helical" evidence="7">
    <location>
        <begin position="112"/>
        <end position="133"/>
    </location>
</feature>
<feature type="transmembrane region" description="Helical" evidence="7">
    <location>
        <begin position="247"/>
        <end position="272"/>
    </location>
</feature>
<dbReference type="Proteomes" id="UP000319210">
    <property type="component" value="Unassembled WGS sequence"/>
</dbReference>
<proteinExistence type="inferred from homology"/>
<evidence type="ECO:0000313" key="10">
    <source>
        <dbReference type="Proteomes" id="UP000319210"/>
    </source>
</evidence>
<keyword evidence="5 7" id="KW-1133">Transmembrane helix</keyword>
<organism evidence="9 10">
    <name type="scientific">Streptomyces cacaoi</name>
    <dbReference type="NCBI Taxonomy" id="1898"/>
    <lineage>
        <taxon>Bacteria</taxon>
        <taxon>Bacillati</taxon>
        <taxon>Actinomycetota</taxon>
        <taxon>Actinomycetes</taxon>
        <taxon>Kitasatosporales</taxon>
        <taxon>Streptomycetaceae</taxon>
        <taxon>Streptomyces</taxon>
    </lineage>
</organism>